<organism evidence="2 3">
    <name type="scientific">Burkholderia mallei (strain NCTC 10229)</name>
    <dbReference type="NCBI Taxonomy" id="412022"/>
    <lineage>
        <taxon>Bacteria</taxon>
        <taxon>Pseudomonadati</taxon>
        <taxon>Pseudomonadota</taxon>
        <taxon>Betaproteobacteria</taxon>
        <taxon>Burkholderiales</taxon>
        <taxon>Burkholderiaceae</taxon>
        <taxon>Burkholderia</taxon>
        <taxon>pseudomallei group</taxon>
    </lineage>
</organism>
<dbReference type="KEGG" id="bml:BMA10229_1970"/>
<dbReference type="Proteomes" id="UP000002283">
    <property type="component" value="Chromosome II"/>
</dbReference>
<feature type="region of interest" description="Disordered" evidence="1">
    <location>
        <begin position="23"/>
        <end position="55"/>
    </location>
</feature>
<dbReference type="AlphaFoldDB" id="A2S1E7"/>
<name>A2S1E7_BURM9</name>
<evidence type="ECO:0000313" key="3">
    <source>
        <dbReference type="Proteomes" id="UP000002283"/>
    </source>
</evidence>
<dbReference type="EMBL" id="CP000545">
    <property type="protein sequence ID" value="ABM99476.2"/>
    <property type="molecule type" value="Genomic_DNA"/>
</dbReference>
<protein>
    <submittedName>
        <fullName evidence="2">Uncharacterized protein</fullName>
    </submittedName>
</protein>
<evidence type="ECO:0000256" key="1">
    <source>
        <dbReference type="SAM" id="MobiDB-lite"/>
    </source>
</evidence>
<dbReference type="HOGENOM" id="CLU_3023166_0_0_4"/>
<feature type="compositionally biased region" description="Basic residues" evidence="1">
    <location>
        <begin position="23"/>
        <end position="32"/>
    </location>
</feature>
<sequence length="55" mass="6065">MIAFTRARASVACEAKACAAKRGRAARRRRMVRGPPFRLPRRRFAHSGGARGRAA</sequence>
<gene>
    <name evidence="2" type="ordered locus">BMA10229_1970</name>
</gene>
<accession>A2S1E7</accession>
<reference evidence="2 3" key="1">
    <citation type="submission" date="2007-01" db="EMBL/GenBank/DDBJ databases">
        <authorList>
            <person name="DeShazer D."/>
            <person name="Woods D.E."/>
            <person name="Nierman W.C."/>
        </authorList>
    </citation>
    <scope>NUCLEOTIDE SEQUENCE [LARGE SCALE GENOMIC DNA]</scope>
    <source>
        <strain evidence="2 3">NCTC 10229</strain>
    </source>
</reference>
<evidence type="ECO:0000313" key="2">
    <source>
        <dbReference type="EMBL" id="ABM99476.2"/>
    </source>
</evidence>
<proteinExistence type="predicted"/>